<evidence type="ECO:0000256" key="1">
    <source>
        <dbReference type="ARBA" id="ARBA00001971"/>
    </source>
</evidence>
<dbReference type="SUPFAM" id="SSF48264">
    <property type="entry name" value="Cytochrome P450"/>
    <property type="match status" value="1"/>
</dbReference>
<dbReference type="Proteomes" id="UP000657918">
    <property type="component" value="Unassembled WGS sequence"/>
</dbReference>
<dbReference type="EMBL" id="JADGMS010000014">
    <property type="protein sequence ID" value="KAF9668863.1"/>
    <property type="molecule type" value="Genomic_DNA"/>
</dbReference>
<sequence>MKREDCVAENILEGVIRISKFLDLQDAKICFSDDTLPDGFNVRKADMVSYQPYANGRMKFVWGDDAEEYKPERRLN</sequence>
<comment type="cofactor">
    <cofactor evidence="1">
        <name>heme</name>
        <dbReference type="ChEBI" id="CHEBI:30413"/>
    </cofactor>
</comment>
<protein>
    <submittedName>
        <fullName evidence="8">Uncharacterized protein</fullName>
    </submittedName>
</protein>
<evidence type="ECO:0000313" key="9">
    <source>
        <dbReference type="Proteomes" id="UP000657918"/>
    </source>
</evidence>
<dbReference type="OrthoDB" id="1470350at2759"/>
<evidence type="ECO:0000256" key="5">
    <source>
        <dbReference type="ARBA" id="ARBA00023002"/>
    </source>
</evidence>
<dbReference type="AlphaFoldDB" id="A0A835JES1"/>
<dbReference type="GO" id="GO:0016705">
    <property type="term" value="F:oxidoreductase activity, acting on paired donors, with incorporation or reduction of molecular oxygen"/>
    <property type="evidence" value="ECO:0007669"/>
    <property type="project" value="InterPro"/>
</dbReference>
<keyword evidence="7" id="KW-0503">Monooxygenase</keyword>
<dbReference type="GO" id="GO:0004497">
    <property type="term" value="F:monooxygenase activity"/>
    <property type="evidence" value="ECO:0007669"/>
    <property type="project" value="UniProtKB-KW"/>
</dbReference>
<evidence type="ECO:0000256" key="4">
    <source>
        <dbReference type="ARBA" id="ARBA00022723"/>
    </source>
</evidence>
<dbReference type="Gene3D" id="1.10.630.10">
    <property type="entry name" value="Cytochrome P450"/>
    <property type="match status" value="1"/>
</dbReference>
<keyword evidence="4" id="KW-0479">Metal-binding</keyword>
<reference evidence="8 9" key="1">
    <citation type="submission" date="2020-10" db="EMBL/GenBank/DDBJ databases">
        <title>Plant Genome Project.</title>
        <authorList>
            <person name="Zhang R.-G."/>
        </authorList>
    </citation>
    <scope>NUCLEOTIDE SEQUENCE [LARGE SCALE GENOMIC DNA]</scope>
    <source>
        <strain evidence="8">FAFU-HL-1</strain>
        <tissue evidence="8">Leaf</tissue>
    </source>
</reference>
<dbReference type="GO" id="GO:0020037">
    <property type="term" value="F:heme binding"/>
    <property type="evidence" value="ECO:0007669"/>
    <property type="project" value="InterPro"/>
</dbReference>
<keyword evidence="9" id="KW-1185">Reference proteome</keyword>
<evidence type="ECO:0000256" key="2">
    <source>
        <dbReference type="ARBA" id="ARBA00010617"/>
    </source>
</evidence>
<evidence type="ECO:0000256" key="6">
    <source>
        <dbReference type="ARBA" id="ARBA00023004"/>
    </source>
</evidence>
<evidence type="ECO:0000256" key="7">
    <source>
        <dbReference type="ARBA" id="ARBA00023033"/>
    </source>
</evidence>
<organism evidence="8 9">
    <name type="scientific">Salix dunnii</name>
    <dbReference type="NCBI Taxonomy" id="1413687"/>
    <lineage>
        <taxon>Eukaryota</taxon>
        <taxon>Viridiplantae</taxon>
        <taxon>Streptophyta</taxon>
        <taxon>Embryophyta</taxon>
        <taxon>Tracheophyta</taxon>
        <taxon>Spermatophyta</taxon>
        <taxon>Magnoliopsida</taxon>
        <taxon>eudicotyledons</taxon>
        <taxon>Gunneridae</taxon>
        <taxon>Pentapetalae</taxon>
        <taxon>rosids</taxon>
        <taxon>fabids</taxon>
        <taxon>Malpighiales</taxon>
        <taxon>Salicaceae</taxon>
        <taxon>Saliceae</taxon>
        <taxon>Salix</taxon>
    </lineage>
</organism>
<accession>A0A835JES1</accession>
<comment type="similarity">
    <text evidence="2">Belongs to the cytochrome P450 family.</text>
</comment>
<dbReference type="GO" id="GO:0005506">
    <property type="term" value="F:iron ion binding"/>
    <property type="evidence" value="ECO:0007669"/>
    <property type="project" value="InterPro"/>
</dbReference>
<keyword evidence="6" id="KW-0408">Iron</keyword>
<name>A0A835JES1_9ROSI</name>
<dbReference type="PANTHER" id="PTHR24296">
    <property type="entry name" value="CYTOCHROME P450"/>
    <property type="match status" value="1"/>
</dbReference>
<evidence type="ECO:0000313" key="8">
    <source>
        <dbReference type="EMBL" id="KAF9668863.1"/>
    </source>
</evidence>
<evidence type="ECO:0000256" key="3">
    <source>
        <dbReference type="ARBA" id="ARBA00022617"/>
    </source>
</evidence>
<gene>
    <name evidence="8" type="ORF">SADUNF_Sadunf14G0047500</name>
</gene>
<keyword evidence="5" id="KW-0560">Oxidoreductase</keyword>
<comment type="caution">
    <text evidence="8">The sequence shown here is derived from an EMBL/GenBank/DDBJ whole genome shotgun (WGS) entry which is preliminary data.</text>
</comment>
<dbReference type="InterPro" id="IPR036396">
    <property type="entry name" value="Cyt_P450_sf"/>
</dbReference>
<keyword evidence="3" id="KW-0349">Heme</keyword>
<proteinExistence type="inferred from homology"/>